<gene>
    <name evidence="1" type="ordered locus">CJA_3039</name>
</gene>
<evidence type="ECO:0000313" key="1">
    <source>
        <dbReference type="EMBL" id="ACE85013.1"/>
    </source>
</evidence>
<dbReference type="Proteomes" id="UP000001036">
    <property type="component" value="Chromosome"/>
</dbReference>
<evidence type="ECO:0000313" key="2">
    <source>
        <dbReference type="Proteomes" id="UP000001036"/>
    </source>
</evidence>
<reference evidence="1 2" key="1">
    <citation type="journal article" date="2008" name="J. Bacteriol.">
        <title>Insights into plant cell wall degradation from the genome sequence of the soil bacterium Cellvibrio japonicus.</title>
        <authorList>
            <person name="Deboy R.T."/>
            <person name="Mongodin E.F."/>
            <person name="Fouts D.E."/>
            <person name="Tailford L.E."/>
            <person name="Khouri H."/>
            <person name="Emerson J.B."/>
            <person name="Mohamoud Y."/>
            <person name="Watkins K."/>
            <person name="Henrissat B."/>
            <person name="Gilbert H.J."/>
            <person name="Nelson K.E."/>
        </authorList>
    </citation>
    <scope>NUCLEOTIDE SEQUENCE [LARGE SCALE GENOMIC DNA]</scope>
    <source>
        <strain evidence="1 2">Ueda107</strain>
    </source>
</reference>
<dbReference type="AlphaFoldDB" id="B3PD81"/>
<dbReference type="HOGENOM" id="CLU_498680_0_0_6"/>
<dbReference type="RefSeq" id="WP_012488617.1">
    <property type="nucleotide sequence ID" value="NC_010995.1"/>
</dbReference>
<organism evidence="1 2">
    <name type="scientific">Cellvibrio japonicus (strain Ueda107)</name>
    <name type="common">Pseudomonas fluorescens subsp. cellulosa</name>
    <dbReference type="NCBI Taxonomy" id="498211"/>
    <lineage>
        <taxon>Bacteria</taxon>
        <taxon>Pseudomonadati</taxon>
        <taxon>Pseudomonadota</taxon>
        <taxon>Gammaproteobacteria</taxon>
        <taxon>Cellvibrionales</taxon>
        <taxon>Cellvibrionaceae</taxon>
        <taxon>Cellvibrio</taxon>
    </lineage>
</organism>
<accession>B3PD81</accession>
<protein>
    <submittedName>
        <fullName evidence="1">Uncharacterized protein</fullName>
    </submittedName>
</protein>
<proteinExistence type="predicted"/>
<sequence length="583" mass="65318">MLAPDDIAIHRLQVRGDKRTSEQWVRDLSTTHWAQPLPSQLHNAWVLVRELKVKGKSCDLRRETAQRLSSQLQQAQRANHANAASANVIWFASFPELLAFLLVDLARGNPAYWYWSRWAHLLKYSRQEGVARLLCEQVEFLPAVIEQLRNNGNLPLVWKQLSAGTAMTLVRELARCGRVSYPDTWQAAQEYEATEQGPIRTYLHMQRPQQVYWRSLLTGLQPDDGRVFLAAIIQGLAAAPQWLQRRPALWMKLWAEMTLVPAQNHPSPQVLPPASVTDTHRLAGESDAIRTQVPAPTSPELGGEPLMVSDRLKSGQNQRKDGFAVAPAPVPIVSIPVDKEVTQGNSHTLPQASIHPAIIPASAKRDIARNSLGDIHASLIPAADVITITDSDKPSQANQHIGESLSTAMGGFFYLLNPLNHLFANNLAIPATDMSPGIFLWDVYRALVEQFPSLPECMEQSLADFFWHLAYSDLEFNARRQLIKQRESLQPIAQARQCVAQLGTLPDAQALWQSLVQGSAFLQVPARVVTTASHWDIYFPLAHVRLDLRLAGWDINPGWLPWLGRVVTFHYVESMDHRGEAQP</sequence>
<dbReference type="STRING" id="498211.CJA_3039"/>
<dbReference type="KEGG" id="cja:CJA_3039"/>
<name>B3PD81_CELJU</name>
<dbReference type="OrthoDB" id="5525274at2"/>
<dbReference type="eggNOG" id="ENOG503411B">
    <property type="taxonomic scope" value="Bacteria"/>
</dbReference>
<keyword evidence="2" id="KW-1185">Reference proteome</keyword>
<dbReference type="EMBL" id="CP000934">
    <property type="protein sequence ID" value="ACE85013.1"/>
    <property type="molecule type" value="Genomic_DNA"/>
</dbReference>